<dbReference type="EMBL" id="CAJZBQ010000021">
    <property type="protein sequence ID" value="CAG9319001.1"/>
    <property type="molecule type" value="Genomic_DNA"/>
</dbReference>
<proteinExistence type="predicted"/>
<feature type="compositionally biased region" description="Acidic residues" evidence="3">
    <location>
        <begin position="455"/>
        <end position="470"/>
    </location>
</feature>
<feature type="region of interest" description="Disordered" evidence="3">
    <location>
        <begin position="415"/>
        <end position="478"/>
    </location>
</feature>
<keyword evidence="7" id="KW-1185">Reference proteome</keyword>
<evidence type="ECO:0000313" key="6">
    <source>
        <dbReference type="EMBL" id="CAG9319001.1"/>
    </source>
</evidence>
<feature type="compositionally biased region" description="Low complexity" evidence="3">
    <location>
        <begin position="423"/>
        <end position="454"/>
    </location>
</feature>
<feature type="coiled-coil region" evidence="2">
    <location>
        <begin position="123"/>
        <end position="150"/>
    </location>
</feature>
<gene>
    <name evidence="6" type="ORF">BSTOLATCC_MIC22353</name>
</gene>
<reference evidence="6" key="1">
    <citation type="submission" date="2021-09" db="EMBL/GenBank/DDBJ databases">
        <authorList>
            <consortium name="AG Swart"/>
            <person name="Singh M."/>
            <person name="Singh A."/>
            <person name="Seah K."/>
            <person name="Emmerich C."/>
        </authorList>
    </citation>
    <scope>NUCLEOTIDE SEQUENCE</scope>
    <source>
        <strain evidence="6">ATCC30299</strain>
    </source>
</reference>
<dbReference type="Proteomes" id="UP001162131">
    <property type="component" value="Unassembled WGS sequence"/>
</dbReference>
<feature type="domain" description="PSI" evidence="5">
    <location>
        <begin position="200"/>
        <end position="252"/>
    </location>
</feature>
<evidence type="ECO:0000256" key="1">
    <source>
        <dbReference type="ARBA" id="ARBA00023180"/>
    </source>
</evidence>
<feature type="signal peptide" evidence="4">
    <location>
        <begin position="1"/>
        <end position="20"/>
    </location>
</feature>
<dbReference type="SMART" id="SM00423">
    <property type="entry name" value="PSI"/>
    <property type="match status" value="2"/>
</dbReference>
<evidence type="ECO:0000256" key="4">
    <source>
        <dbReference type="SAM" id="SignalP"/>
    </source>
</evidence>
<evidence type="ECO:0000256" key="2">
    <source>
        <dbReference type="SAM" id="Coils"/>
    </source>
</evidence>
<evidence type="ECO:0000313" key="7">
    <source>
        <dbReference type="Proteomes" id="UP001162131"/>
    </source>
</evidence>
<accession>A0AAU9JE36</accession>
<protein>
    <recommendedName>
        <fullName evidence="5">PSI domain-containing protein</fullName>
    </recommendedName>
</protein>
<comment type="caution">
    <text evidence="6">The sequence shown here is derived from an EMBL/GenBank/DDBJ whole genome shotgun (WGS) entry which is preliminary data.</text>
</comment>
<sequence length="570" mass="63622">MRYFASHLFIAFLFLNQALTYNGHTLLQFLLLKQDSTTEESSDSQADTSDTASQTQDSSSESSSDSEVTTSMGKIGEGVEKIDEDLSSFSTKFDSALKDLNKQIETSISTTSDMTITLMDAQISQYEAELETINQIIAQLEKELVIYTDKCGDFASCTSCTVSNSCIWCNSKEECMAGDSEGPYESACDSFEYNSCPDAACEEFYSCSSCLTRSDCGWCDSGQYCLTGTAENSGDCDELYYYHSQAANSECPEDSGSSTEGQDSEYDRYISSNPTESEDEWINDTEKKLDEYRLQASVLNSKISVLESDKENIESTTEEGLAIEMNDIAVEHTLDGLGKEVDSLYQDEIDESREYEEELAESSSDQVVSEVGEVIDESTDEVNQEIDDTTEYFEKEIDDLDDELSAQLAELETSLNELEESVDSASTTTTTTSDTTSTDTTDGTETTQTSTETTEGAETESSETEGDTETSDSSQETEVASFLQINEVLGGRSIKTFNCRKILDFIMKEMFEANSEEEFEQKKLELYEKLISRAKDKFYGNIDSQNLEEIMSITYEHREDKSFIRKLQYC</sequence>
<evidence type="ECO:0000256" key="3">
    <source>
        <dbReference type="SAM" id="MobiDB-lite"/>
    </source>
</evidence>
<evidence type="ECO:0000259" key="5">
    <source>
        <dbReference type="SMART" id="SM00423"/>
    </source>
</evidence>
<feature type="chain" id="PRO_5043998176" description="PSI domain-containing protein" evidence="4">
    <location>
        <begin position="21"/>
        <end position="570"/>
    </location>
</feature>
<name>A0AAU9JE36_9CILI</name>
<dbReference type="AlphaFoldDB" id="A0AAU9JE36"/>
<keyword evidence="2" id="KW-0175">Coiled coil</keyword>
<organism evidence="6 7">
    <name type="scientific">Blepharisma stoltei</name>
    <dbReference type="NCBI Taxonomy" id="1481888"/>
    <lineage>
        <taxon>Eukaryota</taxon>
        <taxon>Sar</taxon>
        <taxon>Alveolata</taxon>
        <taxon>Ciliophora</taxon>
        <taxon>Postciliodesmatophora</taxon>
        <taxon>Heterotrichea</taxon>
        <taxon>Heterotrichida</taxon>
        <taxon>Blepharismidae</taxon>
        <taxon>Blepharisma</taxon>
    </lineage>
</organism>
<feature type="compositionally biased region" description="Low complexity" evidence="3">
    <location>
        <begin position="43"/>
        <end position="71"/>
    </location>
</feature>
<feature type="region of interest" description="Disordered" evidence="3">
    <location>
        <begin position="249"/>
        <end position="280"/>
    </location>
</feature>
<feature type="domain" description="PSI" evidence="5">
    <location>
        <begin position="150"/>
        <end position="197"/>
    </location>
</feature>
<dbReference type="InterPro" id="IPR016201">
    <property type="entry name" value="PSI"/>
</dbReference>
<keyword evidence="4" id="KW-0732">Signal</keyword>
<keyword evidence="1" id="KW-0325">Glycoprotein</keyword>
<feature type="region of interest" description="Disordered" evidence="3">
    <location>
        <begin position="40"/>
        <end position="75"/>
    </location>
</feature>
<feature type="coiled-coil region" evidence="2">
    <location>
        <begin position="282"/>
        <end position="309"/>
    </location>
</feature>